<sequence length="278" mass="30439">MRRAQPRPRRRAAPAAPWLCVLSLALALASAPLASADSRSLERRASTVPGVVDAGDYLCRVEGDCQPCSPGDADSPVCKVYGNRRPLLCIPKVASNHPPSDSSRADTASSPPAPPHLYPVDADFGAARADEDNLLADDFVPGERPVDDDEALDGVDAAPDEPLSPAEAELREALEHDRRRQKRGLDAAAWDAALLRRRWDEAVAAAVERRQGGIVQRIQTYEACPKVLRQEYHDYFEFIMCNLAFAAVAGSILVYRQRTLALRQFGRLAARIMQTEMT</sequence>
<protein>
    <submittedName>
        <fullName evidence="4">Uncharacterized protein</fullName>
    </submittedName>
</protein>
<comment type="caution">
    <text evidence="4">The sequence shown here is derived from an EMBL/GenBank/DDBJ whole genome shotgun (WGS) entry which is preliminary data.</text>
</comment>
<dbReference type="Proteomes" id="UP001342314">
    <property type="component" value="Unassembled WGS sequence"/>
</dbReference>
<name>A0AAV5GQP6_9BASI</name>
<keyword evidence="3" id="KW-0732">Signal</keyword>
<gene>
    <name evidence="4" type="ORF">Rhopal_004363-T1</name>
</gene>
<feature type="compositionally biased region" description="Polar residues" evidence="1">
    <location>
        <begin position="97"/>
        <end position="110"/>
    </location>
</feature>
<keyword evidence="2" id="KW-0812">Transmembrane</keyword>
<keyword evidence="2" id="KW-1133">Transmembrane helix</keyword>
<feature type="region of interest" description="Disordered" evidence="1">
    <location>
        <begin position="92"/>
        <end position="121"/>
    </location>
</feature>
<evidence type="ECO:0000313" key="4">
    <source>
        <dbReference type="EMBL" id="GJN91342.1"/>
    </source>
</evidence>
<evidence type="ECO:0000256" key="1">
    <source>
        <dbReference type="SAM" id="MobiDB-lite"/>
    </source>
</evidence>
<proteinExistence type="predicted"/>
<evidence type="ECO:0000256" key="3">
    <source>
        <dbReference type="SAM" id="SignalP"/>
    </source>
</evidence>
<dbReference type="EMBL" id="BQKY01000008">
    <property type="protein sequence ID" value="GJN91342.1"/>
    <property type="molecule type" value="Genomic_DNA"/>
</dbReference>
<evidence type="ECO:0000256" key="2">
    <source>
        <dbReference type="SAM" id="Phobius"/>
    </source>
</evidence>
<organism evidence="4 5">
    <name type="scientific">Rhodotorula paludigena</name>
    <dbReference type="NCBI Taxonomy" id="86838"/>
    <lineage>
        <taxon>Eukaryota</taxon>
        <taxon>Fungi</taxon>
        <taxon>Dikarya</taxon>
        <taxon>Basidiomycota</taxon>
        <taxon>Pucciniomycotina</taxon>
        <taxon>Microbotryomycetes</taxon>
        <taxon>Sporidiobolales</taxon>
        <taxon>Sporidiobolaceae</taxon>
        <taxon>Rhodotorula</taxon>
    </lineage>
</organism>
<feature type="signal peptide" evidence="3">
    <location>
        <begin position="1"/>
        <end position="36"/>
    </location>
</feature>
<feature type="transmembrane region" description="Helical" evidence="2">
    <location>
        <begin position="235"/>
        <end position="255"/>
    </location>
</feature>
<dbReference type="AlphaFoldDB" id="A0AAV5GQP6"/>
<keyword evidence="5" id="KW-1185">Reference proteome</keyword>
<feature type="region of interest" description="Disordered" evidence="1">
    <location>
        <begin position="137"/>
        <end position="165"/>
    </location>
</feature>
<evidence type="ECO:0000313" key="5">
    <source>
        <dbReference type="Proteomes" id="UP001342314"/>
    </source>
</evidence>
<accession>A0AAV5GQP6</accession>
<feature type="chain" id="PRO_5043865129" evidence="3">
    <location>
        <begin position="37"/>
        <end position="278"/>
    </location>
</feature>
<reference evidence="4 5" key="1">
    <citation type="submission" date="2021-12" db="EMBL/GenBank/DDBJ databases">
        <title>High titer production of polyol ester of fatty acids by Rhodotorula paludigena BS15 towards product separation-free biomass refinery.</title>
        <authorList>
            <person name="Mano J."/>
            <person name="Ono H."/>
            <person name="Tanaka T."/>
            <person name="Naito K."/>
            <person name="Sushida H."/>
            <person name="Ike M."/>
            <person name="Tokuyasu K."/>
            <person name="Kitaoka M."/>
        </authorList>
    </citation>
    <scope>NUCLEOTIDE SEQUENCE [LARGE SCALE GENOMIC DNA]</scope>
    <source>
        <strain evidence="4 5">BS15</strain>
    </source>
</reference>
<keyword evidence="2" id="KW-0472">Membrane</keyword>